<dbReference type="AlphaFoldDB" id="A0A9D4X8Y0"/>
<dbReference type="Proteomes" id="UP001058974">
    <property type="component" value="Chromosome 4"/>
</dbReference>
<evidence type="ECO:0000256" key="1">
    <source>
        <dbReference type="SAM" id="MobiDB-lite"/>
    </source>
</evidence>
<dbReference type="EMBL" id="JAMSHJ010000004">
    <property type="protein sequence ID" value="KAI5414385.1"/>
    <property type="molecule type" value="Genomic_DNA"/>
</dbReference>
<evidence type="ECO:0000313" key="2">
    <source>
        <dbReference type="EMBL" id="KAI5414385.1"/>
    </source>
</evidence>
<sequence length="464" mass="50850">MQGNYVALILIPDEARVPDSLLTCLVVVCLEADVSPSSGIRVPVCVCFGSDADVSPVIGVRAPRLPFCVCFGSDADVSPVIGVRAPRLPFCVCFGSDADVSPVIGTQAPAKFMDIYFWDAGVLSVVYQWVPFISDPRVEFESTCSEDLTVIRSVDVPVMIVMCQPVRIALPFRHTVRLNKSKLMDLPNAGILELKEMMRGLFSIVQGLALGQKAMSERLERIESWMIKEKVQGRAPSSDVTNPSGSVAKKRSDSGPLKKEVESSGVPAKKERSKDRYHPYAGAVTTLVGNSPVPPQQPPPQQKALRAKSQVKKKKEDRQFEEPPVTYTLLFRRLRDLGLVRPRILIPIAQQKRPAHYDENASCEFHSEAPGHSVEGCRAFKHVVQDMVDSKTISLAQIMNGDVNPVPRQGPVKAKMVKKVKKGMEMTEEDQLKVPLAVVPKPLVQDGVFPVVDNCCAAVATEGE</sequence>
<proteinExistence type="predicted"/>
<organism evidence="2 3">
    <name type="scientific">Pisum sativum</name>
    <name type="common">Garden pea</name>
    <name type="synonym">Lathyrus oleraceus</name>
    <dbReference type="NCBI Taxonomy" id="3888"/>
    <lineage>
        <taxon>Eukaryota</taxon>
        <taxon>Viridiplantae</taxon>
        <taxon>Streptophyta</taxon>
        <taxon>Embryophyta</taxon>
        <taxon>Tracheophyta</taxon>
        <taxon>Spermatophyta</taxon>
        <taxon>Magnoliopsida</taxon>
        <taxon>eudicotyledons</taxon>
        <taxon>Gunneridae</taxon>
        <taxon>Pentapetalae</taxon>
        <taxon>rosids</taxon>
        <taxon>fabids</taxon>
        <taxon>Fabales</taxon>
        <taxon>Fabaceae</taxon>
        <taxon>Papilionoideae</taxon>
        <taxon>50 kb inversion clade</taxon>
        <taxon>NPAAA clade</taxon>
        <taxon>Hologalegina</taxon>
        <taxon>IRL clade</taxon>
        <taxon>Fabeae</taxon>
        <taxon>Lathyrus</taxon>
    </lineage>
</organism>
<dbReference type="PANTHER" id="PTHR32108:SF9">
    <property type="entry name" value="REVERSE TRANSCRIPTASE RNASE H-LIKE DOMAIN-CONTAINING PROTEIN"/>
    <property type="match status" value="1"/>
</dbReference>
<comment type="caution">
    <text evidence="2">The sequence shown here is derived from an EMBL/GenBank/DDBJ whole genome shotgun (WGS) entry which is preliminary data.</text>
</comment>
<gene>
    <name evidence="2" type="ORF">KIW84_040042</name>
</gene>
<keyword evidence="3" id="KW-1185">Reference proteome</keyword>
<protein>
    <submittedName>
        <fullName evidence="2">Uncharacterized protein</fullName>
    </submittedName>
</protein>
<evidence type="ECO:0000313" key="3">
    <source>
        <dbReference type="Proteomes" id="UP001058974"/>
    </source>
</evidence>
<dbReference type="PANTHER" id="PTHR32108">
    <property type="entry name" value="DNA-DIRECTED RNA POLYMERASE SUBUNIT ALPHA"/>
    <property type="match status" value="1"/>
</dbReference>
<name>A0A9D4X8Y0_PEA</name>
<accession>A0A9D4X8Y0</accession>
<feature type="compositionally biased region" description="Basic and acidic residues" evidence="1">
    <location>
        <begin position="250"/>
        <end position="278"/>
    </location>
</feature>
<feature type="region of interest" description="Disordered" evidence="1">
    <location>
        <begin position="230"/>
        <end position="319"/>
    </location>
</feature>
<feature type="compositionally biased region" description="Pro residues" evidence="1">
    <location>
        <begin position="292"/>
        <end position="301"/>
    </location>
</feature>
<dbReference type="Gramene" id="Psat04G0004200-T1">
    <property type="protein sequence ID" value="KAI5414385.1"/>
    <property type="gene ID" value="KIW84_040042"/>
</dbReference>
<reference evidence="2 3" key="1">
    <citation type="journal article" date="2022" name="Nat. Genet.">
        <title>Improved pea reference genome and pan-genome highlight genomic features and evolutionary characteristics.</title>
        <authorList>
            <person name="Yang T."/>
            <person name="Liu R."/>
            <person name="Luo Y."/>
            <person name="Hu S."/>
            <person name="Wang D."/>
            <person name="Wang C."/>
            <person name="Pandey M.K."/>
            <person name="Ge S."/>
            <person name="Xu Q."/>
            <person name="Li N."/>
            <person name="Li G."/>
            <person name="Huang Y."/>
            <person name="Saxena R.K."/>
            <person name="Ji Y."/>
            <person name="Li M."/>
            <person name="Yan X."/>
            <person name="He Y."/>
            <person name="Liu Y."/>
            <person name="Wang X."/>
            <person name="Xiang C."/>
            <person name="Varshney R.K."/>
            <person name="Ding H."/>
            <person name="Gao S."/>
            <person name="Zong X."/>
        </authorList>
    </citation>
    <scope>NUCLEOTIDE SEQUENCE [LARGE SCALE GENOMIC DNA]</scope>
    <source>
        <strain evidence="2 3">cv. Zhongwan 6</strain>
    </source>
</reference>